<keyword evidence="4" id="KW-0472">Membrane</keyword>
<dbReference type="AlphaFoldDB" id="A0A1F6DTH3"/>
<dbReference type="Proteomes" id="UP000178328">
    <property type="component" value="Unassembled WGS sequence"/>
</dbReference>
<evidence type="ECO:0000256" key="2">
    <source>
        <dbReference type="ARBA" id="ARBA00023054"/>
    </source>
</evidence>
<dbReference type="EMBL" id="MFLH01000012">
    <property type="protein sequence ID" value="OGG64749.1"/>
    <property type="molecule type" value="Genomic_DNA"/>
</dbReference>
<evidence type="ECO:0000256" key="3">
    <source>
        <dbReference type="SAM" id="Coils"/>
    </source>
</evidence>
<evidence type="ECO:0000313" key="5">
    <source>
        <dbReference type="EMBL" id="OGG64749.1"/>
    </source>
</evidence>
<keyword evidence="4" id="KW-0812">Transmembrane</keyword>
<dbReference type="Gene3D" id="2.40.30.170">
    <property type="match status" value="1"/>
</dbReference>
<reference evidence="5 6" key="1">
    <citation type="journal article" date="2016" name="Nat. Commun.">
        <title>Thousands of microbial genomes shed light on interconnected biogeochemical processes in an aquifer system.</title>
        <authorList>
            <person name="Anantharaman K."/>
            <person name="Brown C.T."/>
            <person name="Hug L.A."/>
            <person name="Sharon I."/>
            <person name="Castelle C.J."/>
            <person name="Probst A.J."/>
            <person name="Thomas B.C."/>
            <person name="Singh A."/>
            <person name="Wilkins M.J."/>
            <person name="Karaoz U."/>
            <person name="Brodie E.L."/>
            <person name="Williams K.H."/>
            <person name="Hubbard S.S."/>
            <person name="Banfield J.F."/>
        </authorList>
    </citation>
    <scope>NUCLEOTIDE SEQUENCE [LARGE SCALE GENOMIC DNA]</scope>
</reference>
<accession>A0A1F6DTH3</accession>
<dbReference type="STRING" id="1798494.A3C18_00625"/>
<comment type="subcellular location">
    <subcellularLocation>
        <location evidence="1">Cell envelope</location>
    </subcellularLocation>
</comment>
<protein>
    <submittedName>
        <fullName evidence="5">Uncharacterized protein</fullName>
    </submittedName>
</protein>
<dbReference type="PANTHER" id="PTHR32347">
    <property type="entry name" value="EFFLUX SYSTEM COMPONENT YKNX-RELATED"/>
    <property type="match status" value="1"/>
</dbReference>
<feature type="transmembrane region" description="Helical" evidence="4">
    <location>
        <begin position="21"/>
        <end position="39"/>
    </location>
</feature>
<keyword evidence="4" id="KW-1133">Transmembrane helix</keyword>
<evidence type="ECO:0000256" key="4">
    <source>
        <dbReference type="SAM" id="Phobius"/>
    </source>
</evidence>
<dbReference type="GO" id="GO:0030313">
    <property type="term" value="C:cell envelope"/>
    <property type="evidence" value="ECO:0007669"/>
    <property type="project" value="UniProtKB-SubCell"/>
</dbReference>
<evidence type="ECO:0000256" key="1">
    <source>
        <dbReference type="ARBA" id="ARBA00004196"/>
    </source>
</evidence>
<feature type="coiled-coil region" evidence="3">
    <location>
        <begin position="142"/>
        <end position="169"/>
    </location>
</feature>
<evidence type="ECO:0000313" key="6">
    <source>
        <dbReference type="Proteomes" id="UP000178328"/>
    </source>
</evidence>
<dbReference type="SUPFAM" id="SSF111369">
    <property type="entry name" value="HlyD-like secretion proteins"/>
    <property type="match status" value="1"/>
</dbReference>
<gene>
    <name evidence="5" type="ORF">A3C18_00625</name>
</gene>
<sequence length="460" mass="49004">MRNLFSLTAVKKAFAFAGAHKIMSAIIVFAVLGGGYWTYNTFASSDGETRYVLGTVERGTVIAAVSASGQVSASNQLDIQAKASGEITSINVSPGQKVVAGALIAALDPTDAQKTVRDAQANLESAQLSLEKLQKPADSLSLTQAQNTLSKAQESKQNAEDDLEQSYDDGFNDISNAFLDLPAVMTVLEDVLYGDDTSQNQDNLNFYTDAIKATNNATLRFKADVEAKYTAARTAYDRNFNDYKAASRFSDVAVIEGLINQTYDTTKKIADAVKSANDLIQLYQDEFTKRNLTPSPLSTTHIAALGAYTGTTNSHLSSLLSAKNTIKTSKDTIVNSDRTITENTGSLEKLKAGADDIDLRSSQLSVTKAQNALRDAQNNLDDYYVRAPFAGTIAAVNIKKFDSAGSGTAIATLVTSQKIAELSLNEVDAAKVSIGDKATLTFDAIEGLTLTGAVAEVSTI</sequence>
<dbReference type="Gene3D" id="2.40.50.100">
    <property type="match status" value="1"/>
</dbReference>
<keyword evidence="2 3" id="KW-0175">Coiled coil</keyword>
<comment type="caution">
    <text evidence="5">The sequence shown here is derived from an EMBL/GenBank/DDBJ whole genome shotgun (WGS) entry which is preliminary data.</text>
</comment>
<feature type="coiled-coil region" evidence="3">
    <location>
        <begin position="359"/>
        <end position="386"/>
    </location>
</feature>
<dbReference type="InterPro" id="IPR050465">
    <property type="entry name" value="UPF0194_transport"/>
</dbReference>
<dbReference type="Gene3D" id="1.10.287.470">
    <property type="entry name" value="Helix hairpin bin"/>
    <property type="match status" value="1"/>
</dbReference>
<organism evidence="5 6">
    <name type="scientific">Candidatus Kaiserbacteria bacterium RIFCSPHIGHO2_02_FULL_54_11b</name>
    <dbReference type="NCBI Taxonomy" id="1798494"/>
    <lineage>
        <taxon>Bacteria</taxon>
        <taxon>Candidatus Kaiseribacteriota</taxon>
    </lineage>
</organism>
<name>A0A1F6DTH3_9BACT</name>
<proteinExistence type="predicted"/>